<evidence type="ECO:0000256" key="1">
    <source>
        <dbReference type="ARBA" id="ARBA00022460"/>
    </source>
</evidence>
<protein>
    <submittedName>
        <fullName evidence="4">SFRICE_030164</fullName>
    </submittedName>
</protein>
<keyword evidence="2" id="KW-0732">Signal</keyword>
<feature type="non-terminal residue" evidence="4">
    <location>
        <position position="1"/>
    </location>
</feature>
<organism evidence="4">
    <name type="scientific">Spodoptera frugiperda</name>
    <name type="common">Fall armyworm</name>
    <dbReference type="NCBI Taxonomy" id="7108"/>
    <lineage>
        <taxon>Eukaryota</taxon>
        <taxon>Metazoa</taxon>
        <taxon>Ecdysozoa</taxon>
        <taxon>Arthropoda</taxon>
        <taxon>Hexapoda</taxon>
        <taxon>Insecta</taxon>
        <taxon>Pterygota</taxon>
        <taxon>Neoptera</taxon>
        <taxon>Endopterygota</taxon>
        <taxon>Lepidoptera</taxon>
        <taxon>Glossata</taxon>
        <taxon>Ditrysia</taxon>
        <taxon>Noctuoidea</taxon>
        <taxon>Noctuidae</taxon>
        <taxon>Amphipyrinae</taxon>
        <taxon>Spodoptera</taxon>
    </lineage>
</organism>
<proteinExistence type="predicted"/>
<dbReference type="AlphaFoldDB" id="A0A2H1VNM4"/>
<sequence length="205" mass="22131">QTSSTHIGLKDVYHAAIPNVRIDGAIEVLVINTVGLARPASVSVQLLSAVSKRTKVTFEIVKMRAFQVVIFVAVCAAANAGYIGAGYGGGLSGYGGSHGGYSGYYPVQADYGHGHSQDYYSYPKYSFDYAVADPHTGDHKTQWESRDGDVVKGAYSLAEPDGTTRIVEYTADKIHGFNAVVKRIGHAHHPQHYNTHSSGGYYSHY</sequence>
<dbReference type="EMBL" id="ODYU01003536">
    <property type="protein sequence ID" value="SOQ42439.1"/>
    <property type="molecule type" value="Genomic_DNA"/>
</dbReference>
<name>A0A2H1VNM4_SPOFR</name>
<dbReference type="InterPro" id="IPR031311">
    <property type="entry name" value="CHIT_BIND_RR_consensus"/>
</dbReference>
<dbReference type="GO" id="GO:0031012">
    <property type="term" value="C:extracellular matrix"/>
    <property type="evidence" value="ECO:0007669"/>
    <property type="project" value="TreeGrafter"/>
</dbReference>
<dbReference type="PRINTS" id="PR00947">
    <property type="entry name" value="CUTICLE"/>
</dbReference>
<dbReference type="Pfam" id="PF00379">
    <property type="entry name" value="Chitin_bind_4"/>
    <property type="match status" value="1"/>
</dbReference>
<accession>A0A2H1VNM4</accession>
<dbReference type="PROSITE" id="PS51155">
    <property type="entry name" value="CHIT_BIND_RR_2"/>
    <property type="match status" value="1"/>
</dbReference>
<dbReference type="GO" id="GO:0005615">
    <property type="term" value="C:extracellular space"/>
    <property type="evidence" value="ECO:0007669"/>
    <property type="project" value="TreeGrafter"/>
</dbReference>
<dbReference type="InterPro" id="IPR051217">
    <property type="entry name" value="Insect_Cuticle_Struc_Prot"/>
</dbReference>
<evidence type="ECO:0000256" key="3">
    <source>
        <dbReference type="PROSITE-ProRule" id="PRU00497"/>
    </source>
</evidence>
<evidence type="ECO:0000313" key="4">
    <source>
        <dbReference type="EMBL" id="SOQ42439.1"/>
    </source>
</evidence>
<dbReference type="PROSITE" id="PS00233">
    <property type="entry name" value="CHIT_BIND_RR_1"/>
    <property type="match status" value="1"/>
</dbReference>
<dbReference type="PANTHER" id="PTHR12236">
    <property type="entry name" value="STRUCTURAL CONTITUENT OF CUTICLE"/>
    <property type="match status" value="1"/>
</dbReference>
<evidence type="ECO:0000256" key="2">
    <source>
        <dbReference type="ARBA" id="ARBA00022729"/>
    </source>
</evidence>
<gene>
    <name evidence="4" type="ORF">SFRICE_030164</name>
</gene>
<dbReference type="GO" id="GO:0042302">
    <property type="term" value="F:structural constituent of cuticle"/>
    <property type="evidence" value="ECO:0007669"/>
    <property type="project" value="UniProtKB-UniRule"/>
</dbReference>
<keyword evidence="1 3" id="KW-0193">Cuticle</keyword>
<reference evidence="4" key="1">
    <citation type="submission" date="2016-07" db="EMBL/GenBank/DDBJ databases">
        <authorList>
            <person name="Bretaudeau A."/>
        </authorList>
    </citation>
    <scope>NUCLEOTIDE SEQUENCE</scope>
    <source>
        <strain evidence="4">Rice</strain>
        <tissue evidence="4">Whole body</tissue>
    </source>
</reference>
<dbReference type="PANTHER" id="PTHR12236:SF76">
    <property type="entry name" value="ADULT-SPECIFIC CUTICULAR PROTEIN ACP-20-LIKE PROTEIN"/>
    <property type="match status" value="1"/>
</dbReference>
<dbReference type="InterPro" id="IPR000618">
    <property type="entry name" value="Insect_cuticle"/>
</dbReference>